<evidence type="ECO:0000313" key="4">
    <source>
        <dbReference type="Proteomes" id="UP000472320"/>
    </source>
</evidence>
<dbReference type="RefSeq" id="WP_155454227.1">
    <property type="nucleotide sequence ID" value="NZ_WNKX01000007.1"/>
</dbReference>
<keyword evidence="1" id="KW-1133">Transmembrane helix</keyword>
<keyword evidence="1" id="KW-0472">Membrane</keyword>
<comment type="caution">
    <text evidence="3">The sequence shown here is derived from an EMBL/GenBank/DDBJ whole genome shotgun (WGS) entry which is preliminary data.</text>
</comment>
<sequence length="176" mass="19160">MHTLSRHPILKRQRGAAIVEFALICAIFISLLIATIEFGRMMFVYNSMQEISRRGAREATVRWISDTAAIKSAALFGASTLPGAPEVTSSNIFIRYLRANGVDEVTTPPIDAGDNIAACNDVTRTSECIAFVEVSVRNVTYKPLIFNPDSVTTSRPSVSLPQATTVVYAESLGFTN</sequence>
<keyword evidence="4" id="KW-1185">Reference proteome</keyword>
<accession>A0A6L6QFY3</accession>
<dbReference type="InterPro" id="IPR012495">
    <property type="entry name" value="TadE-like_dom"/>
</dbReference>
<dbReference type="Pfam" id="PF07811">
    <property type="entry name" value="TadE"/>
    <property type="match status" value="1"/>
</dbReference>
<organism evidence="3 4">
    <name type="scientific">Massilia eburnea</name>
    <dbReference type="NCBI Taxonomy" id="1776165"/>
    <lineage>
        <taxon>Bacteria</taxon>
        <taxon>Pseudomonadati</taxon>
        <taxon>Pseudomonadota</taxon>
        <taxon>Betaproteobacteria</taxon>
        <taxon>Burkholderiales</taxon>
        <taxon>Oxalobacteraceae</taxon>
        <taxon>Telluria group</taxon>
        <taxon>Massilia</taxon>
    </lineage>
</organism>
<dbReference type="AlphaFoldDB" id="A0A6L6QFY3"/>
<name>A0A6L6QFY3_9BURK</name>
<protein>
    <submittedName>
        <fullName evidence="3">Pilus assembly protein</fullName>
    </submittedName>
</protein>
<evidence type="ECO:0000313" key="3">
    <source>
        <dbReference type="EMBL" id="MTW11272.1"/>
    </source>
</evidence>
<feature type="domain" description="TadE-like" evidence="2">
    <location>
        <begin position="15"/>
        <end position="57"/>
    </location>
</feature>
<keyword evidence="1" id="KW-0812">Transmembrane</keyword>
<evidence type="ECO:0000256" key="1">
    <source>
        <dbReference type="SAM" id="Phobius"/>
    </source>
</evidence>
<reference evidence="3 4" key="1">
    <citation type="submission" date="2019-11" db="EMBL/GenBank/DDBJ databases">
        <title>Type strains purchased from KCTC, JCM and DSMZ.</title>
        <authorList>
            <person name="Lu H."/>
        </authorList>
    </citation>
    <scope>NUCLEOTIDE SEQUENCE [LARGE SCALE GENOMIC DNA]</scope>
    <source>
        <strain evidence="3 4">JCM 31587</strain>
    </source>
</reference>
<proteinExistence type="predicted"/>
<dbReference type="OrthoDB" id="5397339at2"/>
<gene>
    <name evidence="3" type="ORF">GM658_11775</name>
</gene>
<feature type="transmembrane region" description="Helical" evidence="1">
    <location>
        <begin position="21"/>
        <end position="43"/>
    </location>
</feature>
<dbReference type="EMBL" id="WNKX01000007">
    <property type="protein sequence ID" value="MTW11272.1"/>
    <property type="molecule type" value="Genomic_DNA"/>
</dbReference>
<evidence type="ECO:0000259" key="2">
    <source>
        <dbReference type="Pfam" id="PF07811"/>
    </source>
</evidence>
<dbReference type="Proteomes" id="UP000472320">
    <property type="component" value="Unassembled WGS sequence"/>
</dbReference>